<evidence type="ECO:0000313" key="1">
    <source>
        <dbReference type="EMBL" id="CAG8853574.1"/>
    </source>
</evidence>
<protein>
    <submittedName>
        <fullName evidence="1">40439_t:CDS:1</fullName>
    </submittedName>
</protein>
<name>A0ABN7XI06_GIGMA</name>
<dbReference type="Proteomes" id="UP000789901">
    <property type="component" value="Unassembled WGS sequence"/>
</dbReference>
<sequence length="65" mass="7357">TDEKIISATFNENPLLTVIFNLNNGTSKTLNLDAPKVVLITRESFIKILRVIEQNEKKIAIDDDE</sequence>
<organism evidence="1 2">
    <name type="scientific">Gigaspora margarita</name>
    <dbReference type="NCBI Taxonomy" id="4874"/>
    <lineage>
        <taxon>Eukaryota</taxon>
        <taxon>Fungi</taxon>
        <taxon>Fungi incertae sedis</taxon>
        <taxon>Mucoromycota</taxon>
        <taxon>Glomeromycotina</taxon>
        <taxon>Glomeromycetes</taxon>
        <taxon>Diversisporales</taxon>
        <taxon>Gigasporaceae</taxon>
        <taxon>Gigaspora</taxon>
    </lineage>
</organism>
<dbReference type="EMBL" id="CAJVQB010126226">
    <property type="protein sequence ID" value="CAG8853574.1"/>
    <property type="molecule type" value="Genomic_DNA"/>
</dbReference>
<comment type="caution">
    <text evidence="1">The sequence shown here is derived from an EMBL/GenBank/DDBJ whole genome shotgun (WGS) entry which is preliminary data.</text>
</comment>
<keyword evidence="2" id="KW-1185">Reference proteome</keyword>
<feature type="non-terminal residue" evidence="1">
    <location>
        <position position="1"/>
    </location>
</feature>
<evidence type="ECO:0000313" key="2">
    <source>
        <dbReference type="Proteomes" id="UP000789901"/>
    </source>
</evidence>
<gene>
    <name evidence="1" type="ORF">GMARGA_LOCUS42395</name>
</gene>
<feature type="non-terminal residue" evidence="1">
    <location>
        <position position="65"/>
    </location>
</feature>
<accession>A0ABN7XI06</accession>
<reference evidence="1 2" key="1">
    <citation type="submission" date="2021-06" db="EMBL/GenBank/DDBJ databases">
        <authorList>
            <person name="Kallberg Y."/>
            <person name="Tangrot J."/>
            <person name="Rosling A."/>
        </authorList>
    </citation>
    <scope>NUCLEOTIDE SEQUENCE [LARGE SCALE GENOMIC DNA]</scope>
    <source>
        <strain evidence="1 2">120-4 pot B 10/14</strain>
    </source>
</reference>
<proteinExistence type="predicted"/>